<feature type="region of interest" description="Disordered" evidence="5">
    <location>
        <begin position="1709"/>
        <end position="1775"/>
    </location>
</feature>
<dbReference type="GO" id="GO:0005856">
    <property type="term" value="C:cytoskeleton"/>
    <property type="evidence" value="ECO:0007669"/>
    <property type="project" value="UniProtKB-SubCell"/>
</dbReference>
<feature type="compositionally biased region" description="Polar residues" evidence="5">
    <location>
        <begin position="348"/>
        <end position="372"/>
    </location>
</feature>
<feature type="region of interest" description="Disordered" evidence="5">
    <location>
        <begin position="1020"/>
        <end position="1052"/>
    </location>
</feature>
<accession>A0A0L0V508</accession>
<evidence type="ECO:0000256" key="1">
    <source>
        <dbReference type="ARBA" id="ARBA00004245"/>
    </source>
</evidence>
<keyword evidence="3" id="KW-0963">Cytoplasm</keyword>
<comment type="similarity">
    <text evidence="2">Belongs to the TPX2 family.</text>
</comment>
<name>A0A0L0V508_9BASI</name>
<evidence type="ECO:0000256" key="2">
    <source>
        <dbReference type="ARBA" id="ARBA00005885"/>
    </source>
</evidence>
<feature type="compositionally biased region" description="Polar residues" evidence="5">
    <location>
        <begin position="1327"/>
        <end position="1343"/>
    </location>
</feature>
<evidence type="ECO:0000313" key="7">
    <source>
        <dbReference type="EMBL" id="KNE94362.1"/>
    </source>
</evidence>
<dbReference type="EMBL" id="AJIL01000118">
    <property type="protein sequence ID" value="KNE94362.1"/>
    <property type="molecule type" value="Genomic_DNA"/>
</dbReference>
<feature type="compositionally biased region" description="Basic and acidic residues" evidence="5">
    <location>
        <begin position="42"/>
        <end position="53"/>
    </location>
</feature>
<feature type="compositionally biased region" description="Basic and acidic residues" evidence="5">
    <location>
        <begin position="551"/>
        <end position="560"/>
    </location>
</feature>
<feature type="region of interest" description="Disordered" evidence="5">
    <location>
        <begin position="1089"/>
        <end position="1356"/>
    </location>
</feature>
<feature type="compositionally biased region" description="Polar residues" evidence="5">
    <location>
        <begin position="1652"/>
        <end position="1682"/>
    </location>
</feature>
<feature type="compositionally biased region" description="Polar residues" evidence="5">
    <location>
        <begin position="597"/>
        <end position="613"/>
    </location>
</feature>
<feature type="compositionally biased region" description="Polar residues" evidence="5">
    <location>
        <begin position="1039"/>
        <end position="1052"/>
    </location>
</feature>
<feature type="compositionally biased region" description="Polar residues" evidence="5">
    <location>
        <begin position="1547"/>
        <end position="1556"/>
    </location>
</feature>
<feature type="region of interest" description="Disordered" evidence="5">
    <location>
        <begin position="691"/>
        <end position="785"/>
    </location>
</feature>
<dbReference type="Pfam" id="PF06886">
    <property type="entry name" value="TPX2"/>
    <property type="match status" value="1"/>
</dbReference>
<comment type="subcellular location">
    <subcellularLocation>
        <location evidence="1">Cytoplasm</location>
        <location evidence="1">Cytoskeleton</location>
    </subcellularLocation>
</comment>
<feature type="compositionally biased region" description="Polar residues" evidence="5">
    <location>
        <begin position="707"/>
        <end position="717"/>
    </location>
</feature>
<feature type="region of interest" description="Disordered" evidence="5">
    <location>
        <begin position="511"/>
        <end position="630"/>
    </location>
</feature>
<feature type="region of interest" description="Disordered" evidence="5">
    <location>
        <begin position="937"/>
        <end position="995"/>
    </location>
</feature>
<feature type="region of interest" description="Disordered" evidence="5">
    <location>
        <begin position="1"/>
        <end position="102"/>
    </location>
</feature>
<dbReference type="InterPro" id="IPR027329">
    <property type="entry name" value="TPX2_C"/>
</dbReference>
<feature type="compositionally biased region" description="Polar residues" evidence="5">
    <location>
        <begin position="1179"/>
        <end position="1207"/>
    </location>
</feature>
<evidence type="ECO:0000313" key="8">
    <source>
        <dbReference type="Proteomes" id="UP000054564"/>
    </source>
</evidence>
<comment type="caution">
    <text evidence="7">The sequence shown here is derived from an EMBL/GenBank/DDBJ whole genome shotgun (WGS) entry which is preliminary data.</text>
</comment>
<proteinExistence type="inferred from homology"/>
<feature type="compositionally biased region" description="Polar residues" evidence="5">
    <location>
        <begin position="64"/>
        <end position="93"/>
    </location>
</feature>
<feature type="compositionally biased region" description="Polar residues" evidence="5">
    <location>
        <begin position="1564"/>
        <end position="1580"/>
    </location>
</feature>
<feature type="compositionally biased region" description="Basic and acidic residues" evidence="5">
    <location>
        <begin position="523"/>
        <end position="538"/>
    </location>
</feature>
<keyword evidence="4" id="KW-0206">Cytoskeleton</keyword>
<feature type="region of interest" description="Disordered" evidence="5">
    <location>
        <begin position="1538"/>
        <end position="1620"/>
    </location>
</feature>
<feature type="region of interest" description="Disordered" evidence="5">
    <location>
        <begin position="137"/>
        <end position="156"/>
    </location>
</feature>
<feature type="compositionally biased region" description="Polar residues" evidence="5">
    <location>
        <begin position="540"/>
        <end position="550"/>
    </location>
</feature>
<keyword evidence="8" id="KW-1185">Reference proteome</keyword>
<feature type="region of interest" description="Disordered" evidence="5">
    <location>
        <begin position="183"/>
        <end position="274"/>
    </location>
</feature>
<evidence type="ECO:0000256" key="4">
    <source>
        <dbReference type="ARBA" id="ARBA00023212"/>
    </source>
</evidence>
<feature type="compositionally biased region" description="Basic and acidic residues" evidence="5">
    <location>
        <begin position="1581"/>
        <end position="1592"/>
    </location>
</feature>
<feature type="compositionally biased region" description="Polar residues" evidence="5">
    <location>
        <begin position="948"/>
        <end position="964"/>
    </location>
</feature>
<dbReference type="OrthoDB" id="2503386at2759"/>
<feature type="compositionally biased region" description="Polar residues" evidence="5">
    <location>
        <begin position="859"/>
        <end position="891"/>
    </location>
</feature>
<feature type="compositionally biased region" description="Basic and acidic residues" evidence="5">
    <location>
        <begin position="1307"/>
        <end position="1326"/>
    </location>
</feature>
<feature type="compositionally biased region" description="Low complexity" evidence="5">
    <location>
        <begin position="1487"/>
        <end position="1499"/>
    </location>
</feature>
<feature type="compositionally biased region" description="Low complexity" evidence="5">
    <location>
        <begin position="1714"/>
        <end position="1728"/>
    </location>
</feature>
<feature type="region of interest" description="Disordered" evidence="5">
    <location>
        <begin position="331"/>
        <end position="378"/>
    </location>
</feature>
<evidence type="ECO:0000256" key="3">
    <source>
        <dbReference type="ARBA" id="ARBA00022490"/>
    </source>
</evidence>
<organism evidence="7 8">
    <name type="scientific">Puccinia striiformis f. sp. tritici PST-78</name>
    <dbReference type="NCBI Taxonomy" id="1165861"/>
    <lineage>
        <taxon>Eukaryota</taxon>
        <taxon>Fungi</taxon>
        <taxon>Dikarya</taxon>
        <taxon>Basidiomycota</taxon>
        <taxon>Pucciniomycotina</taxon>
        <taxon>Pucciniomycetes</taxon>
        <taxon>Pucciniales</taxon>
        <taxon>Pucciniaceae</taxon>
        <taxon>Puccinia</taxon>
    </lineage>
</organism>
<feature type="compositionally biased region" description="Polar residues" evidence="5">
    <location>
        <begin position="183"/>
        <end position="192"/>
    </location>
</feature>
<feature type="compositionally biased region" description="Polar residues" evidence="5">
    <location>
        <begin position="1092"/>
        <end position="1130"/>
    </location>
</feature>
<feature type="compositionally biased region" description="Polar residues" evidence="5">
    <location>
        <begin position="730"/>
        <end position="745"/>
    </location>
</feature>
<feature type="compositionally biased region" description="Polar residues" evidence="5">
    <location>
        <begin position="1758"/>
        <end position="1769"/>
    </location>
</feature>
<feature type="compositionally biased region" description="Polar residues" evidence="5">
    <location>
        <begin position="225"/>
        <end position="242"/>
    </location>
</feature>
<feature type="compositionally biased region" description="Low complexity" evidence="5">
    <location>
        <begin position="194"/>
        <end position="223"/>
    </location>
</feature>
<gene>
    <name evidence="7" type="ORF">PSTG_12264</name>
</gene>
<feature type="region of interest" description="Disordered" evidence="5">
    <location>
        <begin position="1375"/>
        <end position="1396"/>
    </location>
</feature>
<feature type="region of interest" description="Disordered" evidence="5">
    <location>
        <begin position="834"/>
        <end position="908"/>
    </location>
</feature>
<feature type="domain" description="TPX2 C-terminal" evidence="6">
    <location>
        <begin position="1855"/>
        <end position="1918"/>
    </location>
</feature>
<evidence type="ECO:0000256" key="5">
    <source>
        <dbReference type="SAM" id="MobiDB-lite"/>
    </source>
</evidence>
<feature type="compositionally biased region" description="Low complexity" evidence="5">
    <location>
        <begin position="1285"/>
        <end position="1299"/>
    </location>
</feature>
<feature type="region of interest" description="Disordered" evidence="5">
    <location>
        <begin position="1472"/>
        <end position="1515"/>
    </location>
</feature>
<dbReference type="Proteomes" id="UP000054564">
    <property type="component" value="Unassembled WGS sequence"/>
</dbReference>
<evidence type="ECO:0000259" key="6">
    <source>
        <dbReference type="Pfam" id="PF06886"/>
    </source>
</evidence>
<sequence length="1921" mass="204869">MAKPSSIPRKAFRATSSHHPPSSPLRPKVLPRPELAPQARGQAEDDHHGKRREEEDEEEDDFNPFTSHKSNEATASTTSARRKSQGQPLQAESSLWLFDDDRGADSTNIMQTVMAPWDAGTFEDEDTSFAHLEKKLQRNPTDTNREEQHNVPVSSTRAQVLSPVNDMVSRLLSPTHKLTRQLYSTSNTTRRPLSSHNIVSSQSSNVAPTTTSTTAPSIPSKATQVKPTHQSPAAPCTSNVPSDQAAEVSLRPVPPPPSALKNHRGPSVEPPKSLKKARFADPDENFNQFTQTTSGCTESYLPADAAPVPDPFQGLASPPITSLYTKQNSAASTSVLPKQNGIKEPNACPSNDQQTGNPNIISKPVNQTQAPSSGPEISAFTSAPARYSTTSEAHNLMNSSPIRGLPTPLSPDRPLASRLQASSSVRRSNRALSVERLSVNPAGQAKVSDPMEKIKTQQKPLTSFKRLSRTNSANSKVFQTIQTAPTTALHRASSVSNVDMLRPSRVVRPLASLSGDSEPDPQVVHEHPNTVSEPHAKTVEAQSDNSIQRSSDLHRLDPNDGKNVTQLPPYGEPTSSESKNLPNPREDTNMSSEDESPQQIEKASTSGDSTRNSKAAGRRPSNRIHVSERAGSRLSALMELPTPNSTVEAINSGDLEGVPICSNLSMVCQNGGIPQFSTPYATGPVSLPLPPDTIHLSASRPRRSGRKSLNGNRNTPSKLPLVPLTFGDLASNSPADPNHTASSIPVGNIASPPRNVADLPVPDSISRTAGQSHSTNRTDTANATSTVAPNANVAPENFDLKAPSLPFSQVKKVKAKSADRSIGIANPTLNEARSSALKKGSTGQANVVGSRPFPDTRADQPSLTMNSKANESAARQPSSSICKPSATAQKESQQEERPITTMTSTIPLDAREEATVALAPASRLIRVKRPSLLDVDSDSAISKKSRVPSASTGELSQVSSNKNQPTAPTPLPTTTATSASDARHPSAVNPLAAGDTIPPACRLVRVKRPSALDADCAPAFSKKSRVPSPTTISSTSPSDTQAAGNPPSTSSSTAQIVLDARPLSPAHAPEDLHAVAPPSHLVRVKRPAGLDTDSTSALSKNSCAPSVVSDESSQVPSNQSAAQDPLPTSNAKPAPHARPPSPSHHPKATDVTVPAARLVRAKRPSVLDGGSASVAPTAPTKSHVSSAPTGESSRVLSDQSRAGNTHRTSAEAARTASDAKLPSPPHRSAVPDASRPVTQLIRVKRPSANDVDSASAVPKKSRVPSAGAGEPSRPPGNQPKVGIIPAKSSSASRKPPSSHSRPRVTSKTHEKSSSSRTSDDASRQKVDTPQSSVGLLPSSSNNPERTEAVGESLDLPARSALIPAIELREGQPLDLASTQQSGGKDSSIDNPQRTRLQRDKSIVVNVAPLPDAIIASSEGWRVEATGAADPVSAIKPRASSADRRCTVLLEAPSDFDPGHAVVDTELPTHRSAQPVLTSGHDDLRFVQPSEPSGGQSSSSATTTNHETAGLKGSLNRKAPILTLPKEFDFAFRSTLPSKPRIKDARAQTVSSTQTVAPSRRAPLPTTSQTKSSARPKSLTRSRPDDVDADRAPKRIRNNQSIVASPARKRVGPTRPGLNNRVRNVVGRLNNLAKNAPAPVPSAFVRNVRHKPSQNPQRVTGGSTKIVGRTSQSAAAPKTSQPISEHINRVAPIGSAHQTALRNQLMREIRQKQGRSASNSDPPASRSSSENMGGKHSQNRCLADIPETSQPAPRKGIQRNVSGASSSKEQNPPRFPEVRRNQIQSVHNSRPASSGFQSCLNQWREVEARQSTSSLQGSLSNSVQARNLPEWQDVSLVHHVLPVKDHSKPRKPMISFGLATEKRILERENWEQTRAHKEKIEAEIKAQQDLKALEIQREQFIKMRKDCVVKANPVPAYLKKNH</sequence>
<feature type="compositionally biased region" description="Polar residues" evidence="5">
    <location>
        <begin position="765"/>
        <end position="785"/>
    </location>
</feature>
<protein>
    <recommendedName>
        <fullName evidence="6">TPX2 C-terminal domain-containing protein</fullName>
    </recommendedName>
</protein>
<feature type="region of interest" description="Disordered" evidence="5">
    <location>
        <begin position="1648"/>
        <end position="1683"/>
    </location>
</feature>
<feature type="compositionally biased region" description="Polar residues" evidence="5">
    <location>
        <begin position="1376"/>
        <end position="1394"/>
    </location>
</feature>
<reference evidence="8" key="1">
    <citation type="submission" date="2014-03" db="EMBL/GenBank/DDBJ databases">
        <title>The Genome Sequence of Puccinia striiformis f. sp. tritici PST-78.</title>
        <authorList>
            <consortium name="The Broad Institute Genome Sequencing Platform"/>
            <person name="Cuomo C."/>
            <person name="Hulbert S."/>
            <person name="Chen X."/>
            <person name="Walker B."/>
            <person name="Young S.K."/>
            <person name="Zeng Q."/>
            <person name="Gargeya S."/>
            <person name="Fitzgerald M."/>
            <person name="Haas B."/>
            <person name="Abouelleil A."/>
            <person name="Alvarado L."/>
            <person name="Arachchi H.M."/>
            <person name="Berlin A.M."/>
            <person name="Chapman S.B."/>
            <person name="Goldberg J."/>
            <person name="Griggs A."/>
            <person name="Gujja S."/>
            <person name="Hansen M."/>
            <person name="Howarth C."/>
            <person name="Imamovic A."/>
            <person name="Larimer J."/>
            <person name="McCowan C."/>
            <person name="Montmayeur A."/>
            <person name="Murphy C."/>
            <person name="Neiman D."/>
            <person name="Pearson M."/>
            <person name="Priest M."/>
            <person name="Roberts A."/>
            <person name="Saif S."/>
            <person name="Shea T."/>
            <person name="Sisk P."/>
            <person name="Sykes S."/>
            <person name="Wortman J."/>
            <person name="Nusbaum C."/>
            <person name="Birren B."/>
        </authorList>
    </citation>
    <scope>NUCLEOTIDE SEQUENCE [LARGE SCALE GENOMIC DNA]</scope>
    <source>
        <strain evidence="8">race PST-78</strain>
    </source>
</reference>
<feature type="compositionally biased region" description="Low complexity" evidence="5">
    <location>
        <begin position="1027"/>
        <end position="1038"/>
    </location>
</feature>